<dbReference type="AlphaFoldDB" id="A0A8C9HCH9"/>
<reference evidence="1" key="2">
    <citation type="submission" date="2025-09" db="UniProtKB">
        <authorList>
            <consortium name="Ensembl"/>
        </authorList>
    </citation>
    <scope>IDENTIFICATION</scope>
</reference>
<protein>
    <submittedName>
        <fullName evidence="1">Uncharacterized protein</fullName>
    </submittedName>
</protein>
<organism evidence="1 2">
    <name type="scientific">Piliocolobus tephrosceles</name>
    <name type="common">Ugandan red Colobus</name>
    <dbReference type="NCBI Taxonomy" id="591936"/>
    <lineage>
        <taxon>Eukaryota</taxon>
        <taxon>Metazoa</taxon>
        <taxon>Chordata</taxon>
        <taxon>Craniata</taxon>
        <taxon>Vertebrata</taxon>
        <taxon>Euteleostomi</taxon>
        <taxon>Mammalia</taxon>
        <taxon>Eutheria</taxon>
        <taxon>Euarchontoglires</taxon>
        <taxon>Primates</taxon>
        <taxon>Haplorrhini</taxon>
        <taxon>Catarrhini</taxon>
        <taxon>Cercopithecidae</taxon>
        <taxon>Colobinae</taxon>
        <taxon>Piliocolobus</taxon>
    </lineage>
</organism>
<proteinExistence type="predicted"/>
<dbReference type="Proteomes" id="UP000694416">
    <property type="component" value="Unplaced"/>
</dbReference>
<evidence type="ECO:0000313" key="1">
    <source>
        <dbReference type="Ensembl" id="ENSPTEP00000018262.1"/>
    </source>
</evidence>
<accession>A0A8C9HCH9</accession>
<reference evidence="1" key="1">
    <citation type="submission" date="2025-08" db="UniProtKB">
        <authorList>
            <consortium name="Ensembl"/>
        </authorList>
    </citation>
    <scope>IDENTIFICATION</scope>
</reference>
<keyword evidence="2" id="KW-1185">Reference proteome</keyword>
<sequence>ISLNLLVNVSGSLTFIHMLSCPSADRNSAIAFGLKVSTLNSFHLPTMGLLICWALEWVGRDDVGTLGCTEHLAQALGSQYFLRLTRHHLPPMLS</sequence>
<name>A0A8C9HCH9_9PRIM</name>
<dbReference type="Ensembl" id="ENSPTET00000026823.1">
    <property type="protein sequence ID" value="ENSPTEP00000018262.1"/>
    <property type="gene ID" value="ENSPTEG00000019717.1"/>
</dbReference>
<evidence type="ECO:0000313" key="2">
    <source>
        <dbReference type="Proteomes" id="UP000694416"/>
    </source>
</evidence>